<dbReference type="GO" id="GO:0005886">
    <property type="term" value="C:plasma membrane"/>
    <property type="evidence" value="ECO:0007669"/>
    <property type="project" value="TreeGrafter"/>
</dbReference>
<dbReference type="PANTHER" id="PTHR30336">
    <property type="entry name" value="INNER MEMBRANE PROTEIN, PROBABLE PERMEASE"/>
    <property type="match status" value="1"/>
</dbReference>
<accession>A0A1E7DPG7</accession>
<keyword evidence="3" id="KW-1185">Reference proteome</keyword>
<dbReference type="GO" id="GO:0043164">
    <property type="term" value="P:Gram-negative-bacterium-type cell wall biogenesis"/>
    <property type="evidence" value="ECO:0007669"/>
    <property type="project" value="TreeGrafter"/>
</dbReference>
<dbReference type="Proteomes" id="UP000095658">
    <property type="component" value="Unassembled WGS sequence"/>
</dbReference>
<sequence length="187" mass="21336">MKVRNKRRLITGISILGAGLLAVFFINAGNVLLTQEKPEKADIVIVLSPGVERIYKGVDLWKEGYADKLLLSRANTGTFTVEQALQLGIPKEDIIAEEAAHSTYTNATHTRELLEEEGITSAIIVTSDYHMRRTKYIFEKVYRDSSIALSYATAPSRYQFTAWWDDEESKRMLWKEYAKLAGYYLLY</sequence>
<dbReference type="InterPro" id="IPR014729">
    <property type="entry name" value="Rossmann-like_a/b/a_fold"/>
</dbReference>
<evidence type="ECO:0000313" key="3">
    <source>
        <dbReference type="Proteomes" id="UP000095658"/>
    </source>
</evidence>
<dbReference type="OrthoDB" id="9782395at2"/>
<proteinExistence type="predicted"/>
<evidence type="ECO:0000259" key="1">
    <source>
        <dbReference type="Pfam" id="PF02698"/>
    </source>
</evidence>
<dbReference type="RefSeq" id="WP_069938608.1">
    <property type="nucleotide sequence ID" value="NZ_MAMP01000021.1"/>
</dbReference>
<organism evidence="2 3">
    <name type="scientific">Domibacillus iocasae</name>
    <dbReference type="NCBI Taxonomy" id="1714016"/>
    <lineage>
        <taxon>Bacteria</taxon>
        <taxon>Bacillati</taxon>
        <taxon>Bacillota</taxon>
        <taxon>Bacilli</taxon>
        <taxon>Bacillales</taxon>
        <taxon>Bacillaceae</taxon>
        <taxon>Domibacillus</taxon>
    </lineage>
</organism>
<dbReference type="PANTHER" id="PTHR30336:SF4">
    <property type="entry name" value="ENVELOPE BIOGENESIS FACTOR ELYC"/>
    <property type="match status" value="1"/>
</dbReference>
<dbReference type="AlphaFoldDB" id="A0A1E7DPG7"/>
<dbReference type="CDD" id="cd06259">
    <property type="entry name" value="YdcF-like"/>
    <property type="match status" value="1"/>
</dbReference>
<dbReference type="Pfam" id="PF02698">
    <property type="entry name" value="DUF218"/>
    <property type="match status" value="1"/>
</dbReference>
<name>A0A1E7DPG7_9BACI</name>
<evidence type="ECO:0000313" key="2">
    <source>
        <dbReference type="EMBL" id="OES44986.1"/>
    </source>
</evidence>
<comment type="caution">
    <text evidence="2">The sequence shown here is derived from an EMBL/GenBank/DDBJ whole genome shotgun (WGS) entry which is preliminary data.</text>
</comment>
<dbReference type="EMBL" id="MAMP01000021">
    <property type="protein sequence ID" value="OES44986.1"/>
    <property type="molecule type" value="Genomic_DNA"/>
</dbReference>
<feature type="domain" description="DUF218" evidence="1">
    <location>
        <begin position="42"/>
        <end position="178"/>
    </location>
</feature>
<dbReference type="InterPro" id="IPR003848">
    <property type="entry name" value="DUF218"/>
</dbReference>
<dbReference type="Gene3D" id="3.40.50.620">
    <property type="entry name" value="HUPs"/>
    <property type="match status" value="1"/>
</dbReference>
<dbReference type="InterPro" id="IPR051599">
    <property type="entry name" value="Cell_Envelope_Assoc"/>
</dbReference>
<dbReference type="STRING" id="1714016.BA724_06900"/>
<dbReference type="GO" id="GO:0000270">
    <property type="term" value="P:peptidoglycan metabolic process"/>
    <property type="evidence" value="ECO:0007669"/>
    <property type="project" value="TreeGrafter"/>
</dbReference>
<reference evidence="2 3" key="1">
    <citation type="submission" date="2016-06" db="EMBL/GenBank/DDBJ databases">
        <title>Domibacillus iocasae genome sequencing.</title>
        <authorList>
            <person name="Verma A."/>
            <person name="Pal Y."/>
            <person name="Ojha A.K."/>
            <person name="Krishnamurthi S."/>
        </authorList>
    </citation>
    <scope>NUCLEOTIDE SEQUENCE [LARGE SCALE GENOMIC DNA]</scope>
    <source>
        <strain evidence="2 3">DSM 29979</strain>
    </source>
</reference>
<protein>
    <recommendedName>
        <fullName evidence="1">DUF218 domain-containing protein</fullName>
    </recommendedName>
</protein>
<gene>
    <name evidence="2" type="ORF">BA724_06900</name>
</gene>